<reference evidence="2" key="1">
    <citation type="submission" date="2018-02" db="EMBL/GenBank/DDBJ databases">
        <authorList>
            <person name="Hausmann B."/>
        </authorList>
    </citation>
    <scope>NUCLEOTIDE SEQUENCE [LARGE SCALE GENOMIC DNA]</scope>
    <source>
        <strain evidence="2">Peat soil MAG SbA1</strain>
    </source>
</reference>
<dbReference type="AlphaFoldDB" id="A0A2U3L6N6"/>
<dbReference type="Proteomes" id="UP000238701">
    <property type="component" value="Unassembled WGS sequence"/>
</dbReference>
<evidence type="ECO:0000313" key="2">
    <source>
        <dbReference type="Proteomes" id="UP000238701"/>
    </source>
</evidence>
<sequence>MFIGDAPPLWISERFPLKVSCMTAIGLVGLDEGFVLGADGRMTGDKEAQRLTASASERISEEAQKIFQLTDADKTLAYAVSGFVMLDDFVVLDDVKLKMSWLFKRTFDDCKKYLAAVTEKVTDAINEAKHANKIKQFPVSRKTEDGDNWKIADILLAGYYSGVPSLCIAQITHGNGKEAKCDVNVYRDYRYMLLLGSDIVRRAMYPAPAPDPRFQRYVKDPIQSLKDAEECVTGYIAACSSDLGRELDPESWRITGGRTHVARITRSGGFEWVIAPVVKAQEKSGN</sequence>
<protein>
    <submittedName>
        <fullName evidence="1">Uncharacterized protein</fullName>
    </submittedName>
</protein>
<dbReference type="EMBL" id="OMOD01000172">
    <property type="protein sequence ID" value="SPF47562.1"/>
    <property type="molecule type" value="Genomic_DNA"/>
</dbReference>
<evidence type="ECO:0000313" key="1">
    <source>
        <dbReference type="EMBL" id="SPF47562.1"/>
    </source>
</evidence>
<accession>A0A2U3L6N6</accession>
<organism evidence="1 2">
    <name type="scientific">Candidatus Sulfotelmatobacter kueseliae</name>
    <dbReference type="NCBI Taxonomy" id="2042962"/>
    <lineage>
        <taxon>Bacteria</taxon>
        <taxon>Pseudomonadati</taxon>
        <taxon>Acidobacteriota</taxon>
        <taxon>Terriglobia</taxon>
        <taxon>Terriglobales</taxon>
        <taxon>Candidatus Korobacteraceae</taxon>
        <taxon>Candidatus Sulfotelmatobacter</taxon>
    </lineage>
</organism>
<proteinExistence type="predicted"/>
<name>A0A2U3L6N6_9BACT</name>
<gene>
    <name evidence="1" type="ORF">SBA1_750021</name>
</gene>